<reference evidence="1" key="1">
    <citation type="submission" date="2013-07" db="EMBL/GenBank/DDBJ databases">
        <title>The genome of an arbuscular mycorrhizal fungus provides insights into the evolution of the oldest plant symbiosis.</title>
        <authorList>
            <consortium name="DOE Joint Genome Institute"/>
            <person name="Tisserant E."/>
            <person name="Malbreil M."/>
            <person name="Kuo A."/>
            <person name="Kohler A."/>
            <person name="Symeonidi A."/>
            <person name="Balestrini R."/>
            <person name="Charron P."/>
            <person name="Duensing N."/>
            <person name="Frei-dit-Frey N."/>
            <person name="Gianinazzi-Pearson V."/>
            <person name="Gilbert B."/>
            <person name="Handa Y."/>
            <person name="Hijri M."/>
            <person name="Kaul R."/>
            <person name="Kawaguchi M."/>
            <person name="Krajinski F."/>
            <person name="Lammers P."/>
            <person name="Lapierre D."/>
            <person name="Masclaux F.G."/>
            <person name="Murat C."/>
            <person name="Morin E."/>
            <person name="Ndikumana S."/>
            <person name="Pagni M."/>
            <person name="Petitpierre D."/>
            <person name="Requena N."/>
            <person name="Rosikiewicz P."/>
            <person name="Riley R."/>
            <person name="Saito K."/>
            <person name="San Clemente H."/>
            <person name="Shapiro H."/>
            <person name="van Tuinen D."/>
            <person name="Becard G."/>
            <person name="Bonfante P."/>
            <person name="Paszkowski U."/>
            <person name="Shachar-Hill Y."/>
            <person name="Young J.P."/>
            <person name="Sanders I.R."/>
            <person name="Henrissat B."/>
            <person name="Rensing S.A."/>
            <person name="Grigoriev I.V."/>
            <person name="Corradi N."/>
            <person name="Roux C."/>
            <person name="Martin F."/>
        </authorList>
    </citation>
    <scope>NUCLEOTIDE SEQUENCE</scope>
    <source>
        <strain evidence="1">DAOM 197198</strain>
    </source>
</reference>
<name>U9SJH6_RHIID</name>
<organism evidence="1">
    <name type="scientific">Rhizophagus irregularis (strain DAOM 181602 / DAOM 197198 / MUCL 43194)</name>
    <name type="common">Arbuscular mycorrhizal fungus</name>
    <name type="synonym">Glomus intraradices</name>
    <dbReference type="NCBI Taxonomy" id="747089"/>
    <lineage>
        <taxon>Eukaryota</taxon>
        <taxon>Fungi</taxon>
        <taxon>Fungi incertae sedis</taxon>
        <taxon>Mucoromycota</taxon>
        <taxon>Glomeromycotina</taxon>
        <taxon>Glomeromycetes</taxon>
        <taxon>Glomerales</taxon>
        <taxon>Glomeraceae</taxon>
        <taxon>Rhizophagus</taxon>
    </lineage>
</organism>
<evidence type="ECO:0000313" key="1">
    <source>
        <dbReference type="EMBL" id="ERZ96063.1"/>
    </source>
</evidence>
<dbReference type="EMBL" id="KI300745">
    <property type="protein sequence ID" value="ERZ96063.1"/>
    <property type="molecule type" value="Genomic_DNA"/>
</dbReference>
<proteinExistence type="predicted"/>
<gene>
    <name evidence="1" type="ORF">GLOINDRAFT_305349</name>
</gene>
<protein>
    <submittedName>
        <fullName evidence="1">Uncharacterized protein</fullName>
    </submittedName>
</protein>
<dbReference type="AlphaFoldDB" id="U9SJH6"/>
<accession>U9SJH6</accession>
<sequence>MFQKKFWPKTSLGIHNYIIFQLKYLIEKKKKKIKKKMMRKFKKKIMSNEKNKIK</sequence>
<dbReference type="HOGENOM" id="CLU_3051594_0_0_1"/>